<dbReference type="GO" id="GO:0015087">
    <property type="term" value="F:cobalt ion transmembrane transporter activity"/>
    <property type="evidence" value="ECO:0007669"/>
    <property type="project" value="TreeGrafter"/>
</dbReference>
<reference evidence="5 6" key="1">
    <citation type="journal article" date="2015" name="Nature">
        <title>rRNA introns, odd ribosomes, and small enigmatic genomes across a large radiation of phyla.</title>
        <authorList>
            <person name="Brown C.T."/>
            <person name="Hug L.A."/>
            <person name="Thomas B.C."/>
            <person name="Sharon I."/>
            <person name="Castelle C.J."/>
            <person name="Singh A."/>
            <person name="Wilkins M.J."/>
            <person name="Williams K.H."/>
            <person name="Banfield J.F."/>
        </authorList>
    </citation>
    <scope>NUCLEOTIDE SEQUENCE [LARGE SCALE GENOMIC DNA]</scope>
</reference>
<evidence type="ECO:0000256" key="1">
    <source>
        <dbReference type="ARBA" id="ARBA00004651"/>
    </source>
</evidence>
<dbReference type="GO" id="GO:0005886">
    <property type="term" value="C:plasma membrane"/>
    <property type="evidence" value="ECO:0007669"/>
    <property type="project" value="UniProtKB-SubCell"/>
</dbReference>
<feature type="transmembrane region" description="Helical" evidence="4">
    <location>
        <begin position="286"/>
        <end position="305"/>
    </location>
</feature>
<evidence type="ECO:0000313" key="5">
    <source>
        <dbReference type="EMBL" id="KKR98205.1"/>
    </source>
</evidence>
<comment type="subcellular location">
    <subcellularLocation>
        <location evidence="1">Cell membrane</location>
        <topology evidence="1">Multi-pass membrane protein</topology>
    </subcellularLocation>
</comment>
<proteinExistence type="predicted"/>
<organism evidence="5 6">
    <name type="scientific">Candidatus Magasanikbacteria bacterium GW2011_GWC2_41_17</name>
    <dbReference type="NCBI Taxonomy" id="1619048"/>
    <lineage>
        <taxon>Bacteria</taxon>
        <taxon>Candidatus Magasanikiibacteriota</taxon>
    </lineage>
</organism>
<dbReference type="Pfam" id="PF01544">
    <property type="entry name" value="CorA"/>
    <property type="match status" value="1"/>
</dbReference>
<dbReference type="Gene3D" id="3.30.460.20">
    <property type="entry name" value="CorA soluble domain-like"/>
    <property type="match status" value="1"/>
</dbReference>
<keyword evidence="4" id="KW-1133">Transmembrane helix</keyword>
<dbReference type="Gene3D" id="1.20.58.340">
    <property type="entry name" value="Magnesium transport protein CorA, transmembrane region"/>
    <property type="match status" value="2"/>
</dbReference>
<evidence type="ECO:0000256" key="3">
    <source>
        <dbReference type="ARBA" id="ARBA00022475"/>
    </source>
</evidence>
<dbReference type="GO" id="GO:0015095">
    <property type="term" value="F:magnesium ion transmembrane transporter activity"/>
    <property type="evidence" value="ECO:0007669"/>
    <property type="project" value="TreeGrafter"/>
</dbReference>
<name>A0A0G0XN30_9BACT</name>
<feature type="transmembrane region" description="Helical" evidence="4">
    <location>
        <begin position="252"/>
        <end position="274"/>
    </location>
</feature>
<accession>A0A0G0XN30</accession>
<keyword evidence="4" id="KW-0472">Membrane</keyword>
<dbReference type="InterPro" id="IPR002523">
    <property type="entry name" value="MgTranspt_CorA/ZnTranspt_ZntB"/>
</dbReference>
<dbReference type="GO" id="GO:0000287">
    <property type="term" value="F:magnesium ion binding"/>
    <property type="evidence" value="ECO:0007669"/>
    <property type="project" value="TreeGrafter"/>
</dbReference>
<comment type="caution">
    <text evidence="5">The sequence shown here is derived from an EMBL/GenBank/DDBJ whole genome shotgun (WGS) entry which is preliminary data.</text>
</comment>
<dbReference type="InterPro" id="IPR045861">
    <property type="entry name" value="CorA_cytoplasmic_dom"/>
</dbReference>
<dbReference type="PANTHER" id="PTHR46494:SF1">
    <property type="entry name" value="CORA FAMILY METAL ION TRANSPORTER (EUROFUNG)"/>
    <property type="match status" value="1"/>
</dbReference>
<evidence type="ECO:0000256" key="2">
    <source>
        <dbReference type="ARBA" id="ARBA00022448"/>
    </source>
</evidence>
<gene>
    <name evidence="5" type="ORF">UU49_C0019G0005</name>
</gene>
<evidence type="ECO:0000313" key="6">
    <source>
        <dbReference type="Proteomes" id="UP000034108"/>
    </source>
</evidence>
<dbReference type="Proteomes" id="UP000034108">
    <property type="component" value="Unassembled WGS sequence"/>
</dbReference>
<dbReference type="GO" id="GO:0050897">
    <property type="term" value="F:cobalt ion binding"/>
    <property type="evidence" value="ECO:0007669"/>
    <property type="project" value="TreeGrafter"/>
</dbReference>
<dbReference type="STRING" id="1619048.UU49_C0019G0005"/>
<keyword evidence="3" id="KW-1003">Cell membrane</keyword>
<dbReference type="PANTHER" id="PTHR46494">
    <property type="entry name" value="CORA FAMILY METAL ION TRANSPORTER (EUROFUNG)"/>
    <property type="match status" value="1"/>
</dbReference>
<keyword evidence="4" id="KW-0812">Transmembrane</keyword>
<dbReference type="EMBL" id="LCAV01000019">
    <property type="protein sequence ID" value="KKR98205.1"/>
    <property type="molecule type" value="Genomic_DNA"/>
</dbReference>
<keyword evidence="2" id="KW-0813">Transport</keyword>
<dbReference type="SUPFAM" id="SSF143865">
    <property type="entry name" value="CorA soluble domain-like"/>
    <property type="match status" value="1"/>
</dbReference>
<dbReference type="AlphaFoldDB" id="A0A0G0XN30"/>
<protein>
    <submittedName>
        <fullName evidence="5">Mg2 transporter protein CorA family protein</fullName>
    </submittedName>
</protein>
<sequence length="311" mass="36236">MAKMNTLKEIKTANWSWVHINHPTELEAKQLARRFNFHELDLKDVLPPIQRPKLVERDGHLFMILLYPSYDRGSRKIHPVEVDFFIGKDFLITSTSELFSPIADFFNKHKKDTAIKNASAFASPIELLYEILKRLEHYCLPMSIHISNDIDHAENIVFAQTDKAETINEVLRIKTNIVNFRKAMNRHTRVIQHLSGKIEKFFPDFSHELLKGLVEDTEDLWVMLENYQDTIEAIQDSQLALLNYRSNNIMEVFTIFTTIIFASELIISLALLAFDSSFSILIDPLKFMSFSSILLAVILGMLVFFRRKQWM</sequence>
<evidence type="ECO:0000256" key="4">
    <source>
        <dbReference type="SAM" id="Phobius"/>
    </source>
</evidence>